<dbReference type="AlphaFoldDB" id="A0A0D0E328"/>
<evidence type="ECO:0000313" key="1">
    <source>
        <dbReference type="EMBL" id="KIK98481.1"/>
    </source>
</evidence>
<dbReference type="HOGENOM" id="CLU_005726_9_3_1"/>
<accession>A0A0D0E328</accession>
<reference evidence="2" key="2">
    <citation type="submission" date="2015-01" db="EMBL/GenBank/DDBJ databases">
        <title>Evolutionary Origins and Diversification of the Mycorrhizal Mutualists.</title>
        <authorList>
            <consortium name="DOE Joint Genome Institute"/>
            <consortium name="Mycorrhizal Genomics Consortium"/>
            <person name="Kohler A."/>
            <person name="Kuo A."/>
            <person name="Nagy L.G."/>
            <person name="Floudas D."/>
            <person name="Copeland A."/>
            <person name="Barry K.W."/>
            <person name="Cichocki N."/>
            <person name="Veneault-Fourrey C."/>
            <person name="LaButti K."/>
            <person name="Lindquist E.A."/>
            <person name="Lipzen A."/>
            <person name="Lundell T."/>
            <person name="Morin E."/>
            <person name="Murat C."/>
            <person name="Riley R."/>
            <person name="Ohm R."/>
            <person name="Sun H."/>
            <person name="Tunlid A."/>
            <person name="Henrissat B."/>
            <person name="Grigoriev I.V."/>
            <person name="Hibbett D.S."/>
            <person name="Martin F."/>
        </authorList>
    </citation>
    <scope>NUCLEOTIDE SEQUENCE [LARGE SCALE GENOMIC DNA]</scope>
    <source>
        <strain evidence="2">Ve08.2h10</strain>
    </source>
</reference>
<dbReference type="Proteomes" id="UP000054538">
    <property type="component" value="Unassembled WGS sequence"/>
</dbReference>
<dbReference type="InterPro" id="IPR036397">
    <property type="entry name" value="RNaseH_sf"/>
</dbReference>
<keyword evidence="2" id="KW-1185">Reference proteome</keyword>
<organism evidence="1 2">
    <name type="scientific">Paxillus rubicundulus Ve08.2h10</name>
    <dbReference type="NCBI Taxonomy" id="930991"/>
    <lineage>
        <taxon>Eukaryota</taxon>
        <taxon>Fungi</taxon>
        <taxon>Dikarya</taxon>
        <taxon>Basidiomycota</taxon>
        <taxon>Agaricomycotina</taxon>
        <taxon>Agaricomycetes</taxon>
        <taxon>Agaricomycetidae</taxon>
        <taxon>Boletales</taxon>
        <taxon>Paxilineae</taxon>
        <taxon>Paxillaceae</taxon>
        <taxon>Paxillus</taxon>
    </lineage>
</organism>
<dbReference type="InParanoid" id="A0A0D0E328"/>
<reference evidence="1 2" key="1">
    <citation type="submission" date="2014-04" db="EMBL/GenBank/DDBJ databases">
        <authorList>
            <consortium name="DOE Joint Genome Institute"/>
            <person name="Kuo A."/>
            <person name="Kohler A."/>
            <person name="Jargeat P."/>
            <person name="Nagy L.G."/>
            <person name="Floudas D."/>
            <person name="Copeland A."/>
            <person name="Barry K.W."/>
            <person name="Cichocki N."/>
            <person name="Veneault-Fourrey C."/>
            <person name="LaButti K."/>
            <person name="Lindquist E.A."/>
            <person name="Lipzen A."/>
            <person name="Lundell T."/>
            <person name="Morin E."/>
            <person name="Murat C."/>
            <person name="Sun H."/>
            <person name="Tunlid A."/>
            <person name="Henrissat B."/>
            <person name="Grigoriev I.V."/>
            <person name="Hibbett D.S."/>
            <person name="Martin F."/>
            <person name="Nordberg H.P."/>
            <person name="Cantor M.N."/>
            <person name="Hua S.X."/>
        </authorList>
    </citation>
    <scope>NUCLEOTIDE SEQUENCE [LARGE SCALE GENOMIC DNA]</scope>
    <source>
        <strain evidence="1 2">Ve08.2h10</strain>
    </source>
</reference>
<dbReference type="Gene3D" id="3.30.420.10">
    <property type="entry name" value="Ribonuclease H-like superfamily/Ribonuclease H"/>
    <property type="match status" value="1"/>
</dbReference>
<gene>
    <name evidence="1" type="ORF">PAXRUDRAFT_679252</name>
</gene>
<sequence>MAVVLEEHSFEDSTDLKAQCKDFKCPKDTTHGCCCRILYTQPDFVMVESLLEAHCKAWGYRILFLPEFHCELNFIEQCWGYAKRFIANFPRHRRKLTSKAMFLLCWIQYHQ</sequence>
<evidence type="ECO:0008006" key="3">
    <source>
        <dbReference type="Google" id="ProtNLM"/>
    </source>
</evidence>
<dbReference type="EMBL" id="KN824891">
    <property type="protein sequence ID" value="KIK98481.1"/>
    <property type="molecule type" value="Genomic_DNA"/>
</dbReference>
<proteinExistence type="predicted"/>
<name>A0A0D0E328_9AGAM</name>
<evidence type="ECO:0000313" key="2">
    <source>
        <dbReference type="Proteomes" id="UP000054538"/>
    </source>
</evidence>
<protein>
    <recommendedName>
        <fullName evidence="3">Tc1-like transposase DDE domain-containing protein</fullName>
    </recommendedName>
</protein>
<dbReference type="GO" id="GO:0003676">
    <property type="term" value="F:nucleic acid binding"/>
    <property type="evidence" value="ECO:0007669"/>
    <property type="project" value="InterPro"/>
</dbReference>
<dbReference type="OrthoDB" id="2449121at2759"/>